<evidence type="ECO:0000259" key="2">
    <source>
        <dbReference type="Pfam" id="PF12708"/>
    </source>
</evidence>
<dbReference type="Pfam" id="PF12708">
    <property type="entry name" value="Pect-lyase_RHGA_epim"/>
    <property type="match status" value="1"/>
</dbReference>
<evidence type="ECO:0000313" key="4">
    <source>
        <dbReference type="Proteomes" id="UP000260457"/>
    </source>
</evidence>
<evidence type="ECO:0000259" key="1">
    <source>
        <dbReference type="Pfam" id="PF05048"/>
    </source>
</evidence>
<sequence>MSSEKHAKLGLHKWLGTDGLFRQEFNDNFGMIDEKVGQTLDKTDGFVNVKQFGAKGDGSNATAAIQAALDLAKPINVLMKGVRIDVPAGDYLITSKLRIYRNTHLVLHKNARILRGSLVSLMVNYDDDVDPLTDTNDIYSGHGNITIDGGIWDGNILNVAYANTGFNAFQFTRARNVTFRNIEVRDIVTCHAIDANAIDGLTIENSRFLGYKDATVSGDAWYPRDYVEAIQISNITIAGAAGVGLFDGSPCKNVTVHNNYFGASGTAGTQAWPVGAGNHGAVHDQFNSDIKIIANTFAGMTYAGVRNFKFKNCKVIGNTFTNCERDISCSNSNGTDSTSLRWDSGTGTMIQTGLPQSGADLTIQGNHFENTKRVILWVKGWAKDATIAKFDGIKFEGNTIKRDGSAYSTASLIELTWCKNFSIRGANLFKGFRGIYMNNCSDYTIEGNTVEDVQFEGIFATEPVDAYQNLGHSANGHIRSNALKNIKYNGILMNYVKGGSITGNQVVDAANFEDNVRSGINVAAFSDGIEIERNKVRKGTGNQNIYGIVVSSNVTNTRVGTNDVEGKTAAVNVTGATNWIGQYVYTTNGTRYKQTVSDAGAVVLTLG</sequence>
<dbReference type="Pfam" id="PF05048">
    <property type="entry name" value="NosD"/>
    <property type="match status" value="1"/>
</dbReference>
<dbReference type="InterPro" id="IPR011050">
    <property type="entry name" value="Pectin_lyase_fold/virulence"/>
</dbReference>
<dbReference type="InterPro" id="IPR007742">
    <property type="entry name" value="NosD_dom"/>
</dbReference>
<dbReference type="Proteomes" id="UP000260457">
    <property type="component" value="Chromosome"/>
</dbReference>
<feature type="domain" description="Periplasmic copper-binding protein NosD beta helix" evidence="1">
    <location>
        <begin position="396"/>
        <end position="579"/>
    </location>
</feature>
<dbReference type="SUPFAM" id="SSF51126">
    <property type="entry name" value="Pectin lyase-like"/>
    <property type="match status" value="2"/>
</dbReference>
<evidence type="ECO:0000313" key="3">
    <source>
        <dbReference type="EMBL" id="AXN39866.1"/>
    </source>
</evidence>
<dbReference type="Gene3D" id="2.160.20.10">
    <property type="entry name" value="Single-stranded right-handed beta-helix, Pectin lyase-like"/>
    <property type="match status" value="1"/>
</dbReference>
<dbReference type="InterPro" id="IPR024535">
    <property type="entry name" value="RHGA/B-epi-like_pectate_lyase"/>
</dbReference>
<proteinExistence type="predicted"/>
<name>A0ABN5N393_9BACI</name>
<evidence type="ECO:0008006" key="5">
    <source>
        <dbReference type="Google" id="ProtNLM"/>
    </source>
</evidence>
<feature type="domain" description="Rhamnogalacturonase A/B/Epimerase-like pectate lyase" evidence="2">
    <location>
        <begin position="46"/>
        <end position="262"/>
    </location>
</feature>
<dbReference type="RefSeq" id="WP_116821587.1">
    <property type="nucleotide sequence ID" value="NZ_CP030926.1"/>
</dbReference>
<dbReference type="InterPro" id="IPR006626">
    <property type="entry name" value="PbH1"/>
</dbReference>
<dbReference type="InterPro" id="IPR012334">
    <property type="entry name" value="Pectin_lyas_fold"/>
</dbReference>
<dbReference type="SMART" id="SM00710">
    <property type="entry name" value="PbH1"/>
    <property type="match status" value="11"/>
</dbReference>
<gene>
    <name evidence="3" type="ORF">DTO10_16860</name>
</gene>
<reference evidence="3 4" key="1">
    <citation type="submission" date="2018-07" db="EMBL/GenBank/DDBJ databases">
        <title>The molecular basis for the intramolecular migration of carboxyl group in the catabolism of para-hydroxybenzoate via gentisate.</title>
        <authorList>
            <person name="Zhao H."/>
            <person name="Xu Y."/>
            <person name="Lin S."/>
            <person name="Spain J.C."/>
            <person name="Zhou N.-Y."/>
        </authorList>
    </citation>
    <scope>NUCLEOTIDE SEQUENCE [LARGE SCALE GENOMIC DNA]</scope>
    <source>
        <strain evidence="3 4">PHB-7a</strain>
    </source>
</reference>
<accession>A0ABN5N393</accession>
<protein>
    <recommendedName>
        <fullName evidence="5">Right-handed parallel beta-helix repeat-containing protein</fullName>
    </recommendedName>
</protein>
<keyword evidence="4" id="KW-1185">Reference proteome</keyword>
<organism evidence="3 4">
    <name type="scientific">Peribacillus butanolivorans</name>
    <dbReference type="NCBI Taxonomy" id="421767"/>
    <lineage>
        <taxon>Bacteria</taxon>
        <taxon>Bacillati</taxon>
        <taxon>Bacillota</taxon>
        <taxon>Bacilli</taxon>
        <taxon>Bacillales</taxon>
        <taxon>Bacillaceae</taxon>
        <taxon>Peribacillus</taxon>
    </lineage>
</organism>
<dbReference type="EMBL" id="CP030926">
    <property type="protein sequence ID" value="AXN39866.1"/>
    <property type="molecule type" value="Genomic_DNA"/>
</dbReference>